<comment type="function">
    <text evidence="5">One of two assembly initiator proteins, it binds directly to the 5'-end of the 23S rRNA, where it nucleates assembly of the 50S subunit.</text>
</comment>
<evidence type="ECO:0000259" key="6">
    <source>
        <dbReference type="Pfam" id="PF17136"/>
    </source>
</evidence>
<dbReference type="STRING" id="46223.SAMN05421852_108139"/>
<evidence type="ECO:0000256" key="2">
    <source>
        <dbReference type="ARBA" id="ARBA00022980"/>
    </source>
</evidence>
<dbReference type="InterPro" id="IPR014722">
    <property type="entry name" value="Rib_uL2_dom2"/>
</dbReference>
<dbReference type="InterPro" id="IPR008991">
    <property type="entry name" value="Translation_prot_SH3-like_sf"/>
</dbReference>
<keyword evidence="5" id="KW-0699">rRNA-binding</keyword>
<gene>
    <name evidence="5" type="primary">rplX</name>
    <name evidence="7" type="ORF">SAMN05421852_108139</name>
</gene>
<dbReference type="GO" id="GO:0006412">
    <property type="term" value="P:translation"/>
    <property type="evidence" value="ECO:0007669"/>
    <property type="project" value="UniProtKB-UniRule"/>
</dbReference>
<comment type="subunit">
    <text evidence="5">Part of the 50S ribosomal subunit.</text>
</comment>
<keyword evidence="8" id="KW-1185">Reference proteome</keyword>
<keyword evidence="2 5" id="KW-0689">Ribosomal protein</keyword>
<dbReference type="HAMAP" id="MF_01326_B">
    <property type="entry name" value="Ribosomal_uL24_B"/>
    <property type="match status" value="1"/>
</dbReference>
<dbReference type="InterPro" id="IPR003256">
    <property type="entry name" value="Ribosomal_uL24"/>
</dbReference>
<dbReference type="InterPro" id="IPR041988">
    <property type="entry name" value="Ribosomal_uL24_KOW"/>
</dbReference>
<protein>
    <recommendedName>
        <fullName evidence="4 5">Large ribosomal subunit protein uL24</fullName>
    </recommendedName>
</protein>
<evidence type="ECO:0000256" key="5">
    <source>
        <dbReference type="HAMAP-Rule" id="MF_01326"/>
    </source>
</evidence>
<dbReference type="EMBL" id="FORR01000008">
    <property type="protein sequence ID" value="SFJ38313.1"/>
    <property type="molecule type" value="Genomic_DNA"/>
</dbReference>
<name>A0A1I3QVK6_9BACL</name>
<evidence type="ECO:0000256" key="1">
    <source>
        <dbReference type="ARBA" id="ARBA00010618"/>
    </source>
</evidence>
<proteinExistence type="inferred from homology"/>
<dbReference type="GO" id="GO:0019843">
    <property type="term" value="F:rRNA binding"/>
    <property type="evidence" value="ECO:0007669"/>
    <property type="project" value="UniProtKB-UniRule"/>
</dbReference>
<comment type="similarity">
    <text evidence="1 5">Belongs to the universal ribosomal protein uL24 family.</text>
</comment>
<dbReference type="PANTHER" id="PTHR12903">
    <property type="entry name" value="MITOCHONDRIAL RIBOSOMAL PROTEIN L24"/>
    <property type="match status" value="1"/>
</dbReference>
<comment type="function">
    <text evidence="5">One of the proteins that surrounds the polypeptide exit tunnel on the outside of the subunit.</text>
</comment>
<evidence type="ECO:0000313" key="7">
    <source>
        <dbReference type="EMBL" id="SFJ38313.1"/>
    </source>
</evidence>
<evidence type="ECO:0000313" key="8">
    <source>
        <dbReference type="Proteomes" id="UP000199545"/>
    </source>
</evidence>
<keyword evidence="5" id="KW-0694">RNA-binding</keyword>
<dbReference type="NCBIfam" id="TIGR01079">
    <property type="entry name" value="rplX_bact"/>
    <property type="match status" value="1"/>
</dbReference>
<dbReference type="Pfam" id="PF17136">
    <property type="entry name" value="ribosomal_L24"/>
    <property type="match status" value="1"/>
</dbReference>
<dbReference type="GO" id="GO:1990904">
    <property type="term" value="C:ribonucleoprotein complex"/>
    <property type="evidence" value="ECO:0007669"/>
    <property type="project" value="UniProtKB-KW"/>
</dbReference>
<dbReference type="GO" id="GO:0003735">
    <property type="term" value="F:structural constituent of ribosome"/>
    <property type="evidence" value="ECO:0007669"/>
    <property type="project" value="InterPro"/>
</dbReference>
<accession>A0A1I3QVK6</accession>
<dbReference type="GO" id="GO:0005840">
    <property type="term" value="C:ribosome"/>
    <property type="evidence" value="ECO:0007669"/>
    <property type="project" value="UniProtKB-KW"/>
</dbReference>
<dbReference type="SUPFAM" id="SSF50104">
    <property type="entry name" value="Translation proteins SH3-like domain"/>
    <property type="match status" value="1"/>
</dbReference>
<dbReference type="AlphaFoldDB" id="A0A1I3QVK6"/>
<reference evidence="7 8" key="1">
    <citation type="submission" date="2016-10" db="EMBL/GenBank/DDBJ databases">
        <authorList>
            <person name="de Groot N.N."/>
        </authorList>
    </citation>
    <scope>NUCLEOTIDE SEQUENCE [LARGE SCALE GENOMIC DNA]</scope>
    <source>
        <strain evidence="7 8">DSM 44778</strain>
    </source>
</reference>
<dbReference type="Gene3D" id="2.30.30.30">
    <property type="match status" value="1"/>
</dbReference>
<evidence type="ECO:0000256" key="3">
    <source>
        <dbReference type="ARBA" id="ARBA00023274"/>
    </source>
</evidence>
<dbReference type="CDD" id="cd06089">
    <property type="entry name" value="KOW_RPL26"/>
    <property type="match status" value="1"/>
</dbReference>
<feature type="domain" description="Large ribosomal subunit protein uL24 C-terminal" evidence="6">
    <location>
        <begin position="60"/>
        <end position="128"/>
    </location>
</feature>
<evidence type="ECO:0000256" key="4">
    <source>
        <dbReference type="ARBA" id="ARBA00035206"/>
    </source>
</evidence>
<dbReference type="InterPro" id="IPR057264">
    <property type="entry name" value="Ribosomal_uL24_C"/>
</dbReference>
<organism evidence="7 8">
    <name type="scientific">Thermoflavimicrobium dichotomicum</name>
    <dbReference type="NCBI Taxonomy" id="46223"/>
    <lineage>
        <taxon>Bacteria</taxon>
        <taxon>Bacillati</taxon>
        <taxon>Bacillota</taxon>
        <taxon>Bacilli</taxon>
        <taxon>Bacillales</taxon>
        <taxon>Thermoactinomycetaceae</taxon>
        <taxon>Thermoflavimicrobium</taxon>
    </lineage>
</organism>
<dbReference type="Proteomes" id="UP000199545">
    <property type="component" value="Unassembled WGS sequence"/>
</dbReference>
<sequence>MAAKKTANKPSKLHIKKGDTVIIMRGKEAPYFDENGKKVYTKGRVIKVFPKEQRVLVEGCNMVKKHSRPTQANPQGGIIEKEAPIHVSNVMIEDPKTKEPTRIGYKFIEGKNGEKKKVRYAKKSGEILDK</sequence>
<keyword evidence="3 5" id="KW-0687">Ribonucleoprotein</keyword>